<dbReference type="AlphaFoldDB" id="K0TGB1"/>
<protein>
    <submittedName>
        <fullName evidence="2">Uncharacterized protein</fullName>
    </submittedName>
</protein>
<sequence length="174" mass="19453">GVRAIEANDEAESADQQSFTSSDYGVLPNSDEQSFASSDYGDGGDGVEPNNEVQNCDITNKLSELFNHMDVHPKYEDLTDKLSKIFEKMLTVHPHNGRQQGVNQRVHASLLSEVVLIDVVPISDAGYFVIPDVPPVVPYPEQYVPISLNSRKRRPNVFIDISPRQRKRSKVTEL</sequence>
<keyword evidence="3" id="KW-1185">Reference proteome</keyword>
<comment type="caution">
    <text evidence="2">The sequence shown here is derived from an EMBL/GenBank/DDBJ whole genome shotgun (WGS) entry which is preliminary data.</text>
</comment>
<name>K0TGB1_THAOC</name>
<proteinExistence type="predicted"/>
<feature type="compositionally biased region" description="Polar residues" evidence="1">
    <location>
        <begin position="14"/>
        <end position="23"/>
    </location>
</feature>
<reference evidence="2 3" key="1">
    <citation type="journal article" date="2012" name="Genome Biol.">
        <title>Genome and low-iron response of an oceanic diatom adapted to chronic iron limitation.</title>
        <authorList>
            <person name="Lommer M."/>
            <person name="Specht M."/>
            <person name="Roy A.S."/>
            <person name="Kraemer L."/>
            <person name="Andreson R."/>
            <person name="Gutowska M.A."/>
            <person name="Wolf J."/>
            <person name="Bergner S.V."/>
            <person name="Schilhabel M.B."/>
            <person name="Klostermeier U.C."/>
            <person name="Beiko R.G."/>
            <person name="Rosenstiel P."/>
            <person name="Hippler M."/>
            <person name="Laroche J."/>
        </authorList>
    </citation>
    <scope>NUCLEOTIDE SEQUENCE [LARGE SCALE GENOMIC DNA]</scope>
    <source>
        <strain evidence="2 3">CCMP1005</strain>
    </source>
</reference>
<organism evidence="2 3">
    <name type="scientific">Thalassiosira oceanica</name>
    <name type="common">Marine diatom</name>
    <dbReference type="NCBI Taxonomy" id="159749"/>
    <lineage>
        <taxon>Eukaryota</taxon>
        <taxon>Sar</taxon>
        <taxon>Stramenopiles</taxon>
        <taxon>Ochrophyta</taxon>
        <taxon>Bacillariophyta</taxon>
        <taxon>Coscinodiscophyceae</taxon>
        <taxon>Thalassiosirophycidae</taxon>
        <taxon>Thalassiosirales</taxon>
        <taxon>Thalassiosiraceae</taxon>
        <taxon>Thalassiosira</taxon>
    </lineage>
</organism>
<gene>
    <name evidence="2" type="ORF">THAOC_09178</name>
</gene>
<evidence type="ECO:0000256" key="1">
    <source>
        <dbReference type="SAM" id="MobiDB-lite"/>
    </source>
</evidence>
<feature type="region of interest" description="Disordered" evidence="1">
    <location>
        <begin position="1"/>
        <end position="52"/>
    </location>
</feature>
<dbReference type="EMBL" id="AGNL01009902">
    <property type="protein sequence ID" value="EJK69552.1"/>
    <property type="molecule type" value="Genomic_DNA"/>
</dbReference>
<accession>K0TGB1</accession>
<evidence type="ECO:0000313" key="3">
    <source>
        <dbReference type="Proteomes" id="UP000266841"/>
    </source>
</evidence>
<evidence type="ECO:0000313" key="2">
    <source>
        <dbReference type="EMBL" id="EJK69552.1"/>
    </source>
</evidence>
<feature type="non-terminal residue" evidence="2">
    <location>
        <position position="1"/>
    </location>
</feature>
<dbReference type="Proteomes" id="UP000266841">
    <property type="component" value="Unassembled WGS sequence"/>
</dbReference>